<protein>
    <recommendedName>
        <fullName evidence="3">F-box domain-containing protein</fullName>
    </recommendedName>
</protein>
<proteinExistence type="predicted"/>
<evidence type="ECO:0000313" key="1">
    <source>
        <dbReference type="EMBL" id="KAG7086095.1"/>
    </source>
</evidence>
<organism evidence="1 2">
    <name type="scientific">Marasmius oreades</name>
    <name type="common">fairy-ring Marasmius</name>
    <dbReference type="NCBI Taxonomy" id="181124"/>
    <lineage>
        <taxon>Eukaryota</taxon>
        <taxon>Fungi</taxon>
        <taxon>Dikarya</taxon>
        <taxon>Basidiomycota</taxon>
        <taxon>Agaricomycotina</taxon>
        <taxon>Agaricomycetes</taxon>
        <taxon>Agaricomycetidae</taxon>
        <taxon>Agaricales</taxon>
        <taxon>Marasmiineae</taxon>
        <taxon>Marasmiaceae</taxon>
        <taxon>Marasmius</taxon>
    </lineage>
</organism>
<evidence type="ECO:0000313" key="2">
    <source>
        <dbReference type="Proteomes" id="UP001049176"/>
    </source>
</evidence>
<gene>
    <name evidence="1" type="ORF">E1B28_003610</name>
</gene>
<comment type="caution">
    <text evidence="1">The sequence shown here is derived from an EMBL/GenBank/DDBJ whole genome shotgun (WGS) entry which is preliminary data.</text>
</comment>
<name>A0A9P7RMX8_9AGAR</name>
<keyword evidence="2" id="KW-1185">Reference proteome</keyword>
<dbReference type="RefSeq" id="XP_043002566.1">
    <property type="nucleotide sequence ID" value="XM_043160609.1"/>
</dbReference>
<dbReference type="GeneID" id="66072686"/>
<dbReference type="Proteomes" id="UP001049176">
    <property type="component" value="Chromosome 11"/>
</dbReference>
<evidence type="ECO:0008006" key="3">
    <source>
        <dbReference type="Google" id="ProtNLM"/>
    </source>
</evidence>
<dbReference type="KEGG" id="more:E1B28_003610"/>
<accession>A0A9P7RMX8</accession>
<dbReference type="AlphaFoldDB" id="A0A9P7RMX8"/>
<dbReference type="EMBL" id="CM032191">
    <property type="protein sequence ID" value="KAG7086095.1"/>
    <property type="molecule type" value="Genomic_DNA"/>
</dbReference>
<sequence length="572" mass="65307">MEQEPCERCQTAVDLLHPIDPEVLHSNYVPSETEVTFGLQELNQCEAKITDLRRQLEQLEVRRLHCRSIVSAHRRVPVEIWEIIIILACSSDKNGYSLIIENRSKNNLVKVPITLSHVCSRWRTIVVGFPSLWSSISINFDSKLPMGSQNLLETFLTNSADCPLDIRIVTKQLLCDWSENRLSTLKNLTCHFPRCNRLSIYTYDNTLFNGFQGLHLTFHNLLSLRLAFQFGRLERDNPVWHALLRSTSKLTKATILVNDPWYPRNLLPYQQLTTLTTSITAFGRRSVGDLLRALEACNNLRSLTLLAVQRDIRDYSLEIASRHVVMPSLQTLVIRIKCCMEDTECGLLRIFLLSLVVPNVSSFELRSSCSCCKDPYSSRTTWQAPSLLTMLQQTSTSLQHMSLNLTAVHIRDAWEPLSSVLKATPHLTHFEIGGGQVVVHDYGDHRRGWDTFTVTSSITALTDTSRNTLLPNLECLTIHHITMKSEDMCQILALAASRSPSRFSAVDGIQHPLTKLRIVCHEHVGYSQFQWEPHMLEMIRELEADGVKVVFERTEAYDDYDPTAELKSSFEW</sequence>
<dbReference type="OrthoDB" id="3266451at2759"/>
<reference evidence="1" key="1">
    <citation type="journal article" date="2021" name="Genome Biol. Evol.">
        <title>The assembled and annotated genome of the fairy-ring fungus Marasmius oreades.</title>
        <authorList>
            <person name="Hiltunen M."/>
            <person name="Ament-Velasquez S.L."/>
            <person name="Johannesson H."/>
        </authorList>
    </citation>
    <scope>NUCLEOTIDE SEQUENCE</scope>
    <source>
        <strain evidence="1">03SP1</strain>
    </source>
</reference>